<keyword evidence="1" id="KW-0175">Coiled coil</keyword>
<evidence type="ECO:0000313" key="4">
    <source>
        <dbReference type="Proteomes" id="UP000265515"/>
    </source>
</evidence>
<feature type="coiled-coil region" evidence="1">
    <location>
        <begin position="139"/>
        <end position="166"/>
    </location>
</feature>
<protein>
    <recommendedName>
        <fullName evidence="5">CCHC-type domain-containing protein</fullName>
    </recommendedName>
</protein>
<feature type="compositionally biased region" description="Polar residues" evidence="2">
    <location>
        <begin position="404"/>
        <end position="423"/>
    </location>
</feature>
<feature type="region of interest" description="Disordered" evidence="2">
    <location>
        <begin position="245"/>
        <end position="264"/>
    </location>
</feature>
<gene>
    <name evidence="3" type="ORF">CBR_g8412</name>
</gene>
<evidence type="ECO:0008006" key="5">
    <source>
        <dbReference type="Google" id="ProtNLM"/>
    </source>
</evidence>
<dbReference type="Gramene" id="GBG71113">
    <property type="protein sequence ID" value="GBG71113"/>
    <property type="gene ID" value="CBR_g8412"/>
</dbReference>
<keyword evidence="4" id="KW-1185">Reference proteome</keyword>
<dbReference type="Proteomes" id="UP000265515">
    <property type="component" value="Unassembled WGS sequence"/>
</dbReference>
<evidence type="ECO:0000256" key="2">
    <source>
        <dbReference type="SAM" id="MobiDB-lite"/>
    </source>
</evidence>
<reference evidence="3 4" key="1">
    <citation type="journal article" date="2018" name="Cell">
        <title>The Chara Genome: Secondary Complexity and Implications for Plant Terrestrialization.</title>
        <authorList>
            <person name="Nishiyama T."/>
            <person name="Sakayama H."/>
            <person name="Vries J.D."/>
            <person name="Buschmann H."/>
            <person name="Saint-Marcoux D."/>
            <person name="Ullrich K.K."/>
            <person name="Haas F.B."/>
            <person name="Vanderstraeten L."/>
            <person name="Becker D."/>
            <person name="Lang D."/>
            <person name="Vosolsobe S."/>
            <person name="Rombauts S."/>
            <person name="Wilhelmsson P.K.I."/>
            <person name="Janitza P."/>
            <person name="Kern R."/>
            <person name="Heyl A."/>
            <person name="Rumpler F."/>
            <person name="Villalobos L.I.A.C."/>
            <person name="Clay J.M."/>
            <person name="Skokan R."/>
            <person name="Toyoda A."/>
            <person name="Suzuki Y."/>
            <person name="Kagoshima H."/>
            <person name="Schijlen E."/>
            <person name="Tajeshwar N."/>
            <person name="Catarino B."/>
            <person name="Hetherington A.J."/>
            <person name="Saltykova A."/>
            <person name="Bonnot C."/>
            <person name="Breuninger H."/>
            <person name="Symeonidi A."/>
            <person name="Radhakrishnan G.V."/>
            <person name="Van Nieuwerburgh F."/>
            <person name="Deforce D."/>
            <person name="Chang C."/>
            <person name="Karol K.G."/>
            <person name="Hedrich R."/>
            <person name="Ulvskov P."/>
            <person name="Glockner G."/>
            <person name="Delwiche C.F."/>
            <person name="Petrasek J."/>
            <person name="Van de Peer Y."/>
            <person name="Friml J."/>
            <person name="Beilby M."/>
            <person name="Dolan L."/>
            <person name="Kohara Y."/>
            <person name="Sugano S."/>
            <person name="Fujiyama A."/>
            <person name="Delaux P.-M."/>
            <person name="Quint M."/>
            <person name="TheiBen G."/>
            <person name="Hagemann M."/>
            <person name="Harholt J."/>
            <person name="Dunand C."/>
            <person name="Zachgo S."/>
            <person name="Langdale J."/>
            <person name="Maumus F."/>
            <person name="Straeten D.V.D."/>
            <person name="Gould S.B."/>
            <person name="Rensing S.A."/>
        </authorList>
    </citation>
    <scope>NUCLEOTIDE SEQUENCE [LARGE SCALE GENOMIC DNA]</scope>
    <source>
        <strain evidence="3 4">S276</strain>
    </source>
</reference>
<feature type="region of interest" description="Disordered" evidence="2">
    <location>
        <begin position="1"/>
        <end position="21"/>
    </location>
</feature>
<dbReference type="AlphaFoldDB" id="A0A388KME9"/>
<organism evidence="3 4">
    <name type="scientific">Chara braunii</name>
    <name type="common">Braun's stonewort</name>
    <dbReference type="NCBI Taxonomy" id="69332"/>
    <lineage>
        <taxon>Eukaryota</taxon>
        <taxon>Viridiplantae</taxon>
        <taxon>Streptophyta</taxon>
        <taxon>Charophyceae</taxon>
        <taxon>Charales</taxon>
        <taxon>Characeae</taxon>
        <taxon>Chara</taxon>
    </lineage>
</organism>
<evidence type="ECO:0000313" key="3">
    <source>
        <dbReference type="EMBL" id="GBG71113.1"/>
    </source>
</evidence>
<evidence type="ECO:0000256" key="1">
    <source>
        <dbReference type="SAM" id="Coils"/>
    </source>
</evidence>
<accession>A0A388KME9</accession>
<proteinExistence type="predicted"/>
<sequence length="501" mass="56557">MQERKEDQADEEKELDRIQTTSREKEIKVQLRLKNLAELNEKMHQGEQPEEVEDKSGKSVCTQKGDLPLFSEVWVSFDKLMEAAGRSREHHEEMGIKLVSTDLLNLKGLLKKGFAAAKASAQKVGERLTKVAQKVYGQRVDWEREVEGLKKELGRQSKEMDAAKVDMMEIRAENEAIKHVNQILNKVNDVLRVYLQAQQVSFQAMKAEWEKRIKDLEAKCAQQAPIAVVDWTEVQGFEIRRRPTEKTFKSQKKEKKADLQEGEEVPLIDKEMLNPHEELVGKDTEGGEFKWRMPADLTLGQEPAKPKERSPAEAMRIEVVPPITKGETVGQQEVQESVGQTMVEAELRVDPRGCQGSTIPQDMPLVADLRDALGSWATDSGPEGRVSEQVTRTDGRAACPTSPKVPQQEVTSKVTATPSSVPSQEGDKMSQKKIGKCFYCKKGKHRSFDCPKSLKDEANGLAVRESSGVWRDRNEILVPKTRDGARAQLYRQLQEVMSDRE</sequence>
<dbReference type="EMBL" id="BFEA01000141">
    <property type="protein sequence ID" value="GBG71113.1"/>
    <property type="molecule type" value="Genomic_DNA"/>
</dbReference>
<feature type="region of interest" description="Disordered" evidence="2">
    <location>
        <begin position="393"/>
        <end position="428"/>
    </location>
</feature>
<comment type="caution">
    <text evidence="3">The sequence shown here is derived from an EMBL/GenBank/DDBJ whole genome shotgun (WGS) entry which is preliminary data.</text>
</comment>
<feature type="region of interest" description="Disordered" evidence="2">
    <location>
        <begin position="40"/>
        <end position="60"/>
    </location>
</feature>
<name>A0A388KME9_CHABU</name>